<evidence type="ECO:0000313" key="3">
    <source>
        <dbReference type="EnsemblMetazoa" id="CapteP216040"/>
    </source>
</evidence>
<dbReference type="SUPFAM" id="SSF57414">
    <property type="entry name" value="Hairpin loop containing domain-like"/>
    <property type="match status" value="1"/>
</dbReference>
<gene>
    <name evidence="2" type="ORF">CAPTEDRAFT_216040</name>
</gene>
<reference evidence="4" key="1">
    <citation type="submission" date="2012-12" db="EMBL/GenBank/DDBJ databases">
        <authorList>
            <person name="Hellsten U."/>
            <person name="Grimwood J."/>
            <person name="Chapman J.A."/>
            <person name="Shapiro H."/>
            <person name="Aerts A."/>
            <person name="Otillar R.P."/>
            <person name="Terry A.Y."/>
            <person name="Boore J.L."/>
            <person name="Simakov O."/>
            <person name="Marletaz F."/>
            <person name="Cho S.-J."/>
            <person name="Edsinger-Gonzales E."/>
            <person name="Havlak P."/>
            <person name="Kuo D.-H."/>
            <person name="Larsson T."/>
            <person name="Lv J."/>
            <person name="Arendt D."/>
            <person name="Savage R."/>
            <person name="Osoegawa K."/>
            <person name="de Jong P."/>
            <person name="Lindberg D.R."/>
            <person name="Seaver E.C."/>
            <person name="Weisblat D.A."/>
            <person name="Putnam N.H."/>
            <person name="Grigoriev I.V."/>
            <person name="Rokhsar D.S."/>
        </authorList>
    </citation>
    <scope>NUCLEOTIDE SEQUENCE</scope>
    <source>
        <strain evidence="4">I ESC-2004</strain>
    </source>
</reference>
<evidence type="ECO:0000313" key="2">
    <source>
        <dbReference type="EMBL" id="ELT96505.1"/>
    </source>
</evidence>
<accession>R7TZY2</accession>
<dbReference type="AlphaFoldDB" id="R7TZY2"/>
<protein>
    <recommendedName>
        <fullName evidence="1">Apple domain-containing protein</fullName>
    </recommendedName>
</protein>
<dbReference type="Gene3D" id="3.10.100.10">
    <property type="entry name" value="Mannose-Binding Protein A, subunit A"/>
    <property type="match status" value="1"/>
</dbReference>
<sequence>MKNKGLAKWINTKNHHLNSPNIVERTFDLPDCKRFCLATPRCRSIDYCSGNICRIKAFTGGNSGYILTSAASCNNYELNTIEIAIGNWDFFGDHLLEGTNVSYTGLSLDDCKHVCFVHPDITCQSISFGQRKCYLSRDTRTLNPSHFTINANFEYYELDRVGRVIWNEKCDTKLIHSNNKIFTNQTAEACMEKCLAEESFQCQNAEIQLSSGKCPSDVWMRRGSYCYLPGCQHGNLTQARDECASHNARLASVEDEEELRFIGWVIVSVANNPESDCGTVDVMYVGLSSSDNQQILRGDCGPLLAMENNFMLYTSGVSMQKGTCGINKFTAQLGQKDALGISKSGLDMNLETITSIFVVFVSFSGSGYTDIDNLKQDGDIVG</sequence>
<dbReference type="EnsemblMetazoa" id="CapteT216040">
    <property type="protein sequence ID" value="CapteP216040"/>
    <property type="gene ID" value="CapteG216040"/>
</dbReference>
<dbReference type="Gene3D" id="3.50.4.10">
    <property type="entry name" value="Hepatocyte Growth Factor"/>
    <property type="match status" value="1"/>
</dbReference>
<organism evidence="2">
    <name type="scientific">Capitella teleta</name>
    <name type="common">Polychaete worm</name>
    <dbReference type="NCBI Taxonomy" id="283909"/>
    <lineage>
        <taxon>Eukaryota</taxon>
        <taxon>Metazoa</taxon>
        <taxon>Spiralia</taxon>
        <taxon>Lophotrochozoa</taxon>
        <taxon>Annelida</taxon>
        <taxon>Polychaeta</taxon>
        <taxon>Sedentaria</taxon>
        <taxon>Scolecida</taxon>
        <taxon>Capitellidae</taxon>
        <taxon>Capitella</taxon>
    </lineage>
</organism>
<dbReference type="EMBL" id="AMQN01002262">
    <property type="status" value="NOT_ANNOTATED_CDS"/>
    <property type="molecule type" value="Genomic_DNA"/>
</dbReference>
<evidence type="ECO:0000313" key="4">
    <source>
        <dbReference type="Proteomes" id="UP000014760"/>
    </source>
</evidence>
<dbReference type="SUPFAM" id="SSF56436">
    <property type="entry name" value="C-type lectin-like"/>
    <property type="match status" value="1"/>
</dbReference>
<dbReference type="InterPro" id="IPR016187">
    <property type="entry name" value="CTDL_fold"/>
</dbReference>
<dbReference type="InterPro" id="IPR003609">
    <property type="entry name" value="Pan_app"/>
</dbReference>
<reference evidence="3" key="3">
    <citation type="submission" date="2015-06" db="UniProtKB">
        <authorList>
            <consortium name="EnsemblMetazoa"/>
        </authorList>
    </citation>
    <scope>IDENTIFICATION</scope>
</reference>
<dbReference type="HOGENOM" id="CLU_724117_0_0_1"/>
<dbReference type="CDD" id="cd00037">
    <property type="entry name" value="CLECT"/>
    <property type="match status" value="1"/>
</dbReference>
<dbReference type="SMART" id="SM00473">
    <property type="entry name" value="PAN_AP"/>
    <property type="match status" value="2"/>
</dbReference>
<proteinExistence type="predicted"/>
<feature type="domain" description="Apple" evidence="1">
    <location>
        <begin position="83"/>
        <end position="159"/>
    </location>
</feature>
<name>R7TZY2_CAPTE</name>
<keyword evidence="4" id="KW-1185">Reference proteome</keyword>
<feature type="domain" description="Apple" evidence="1">
    <location>
        <begin position="4"/>
        <end position="79"/>
    </location>
</feature>
<dbReference type="InterPro" id="IPR016186">
    <property type="entry name" value="C-type_lectin-like/link_sf"/>
</dbReference>
<dbReference type="Pfam" id="PF00024">
    <property type="entry name" value="PAN_1"/>
    <property type="match status" value="2"/>
</dbReference>
<dbReference type="EMBL" id="KB308810">
    <property type="protein sequence ID" value="ELT96505.1"/>
    <property type="molecule type" value="Genomic_DNA"/>
</dbReference>
<reference evidence="2 4" key="2">
    <citation type="journal article" date="2013" name="Nature">
        <title>Insights into bilaterian evolution from three spiralian genomes.</title>
        <authorList>
            <person name="Simakov O."/>
            <person name="Marletaz F."/>
            <person name="Cho S.J."/>
            <person name="Edsinger-Gonzales E."/>
            <person name="Havlak P."/>
            <person name="Hellsten U."/>
            <person name="Kuo D.H."/>
            <person name="Larsson T."/>
            <person name="Lv J."/>
            <person name="Arendt D."/>
            <person name="Savage R."/>
            <person name="Osoegawa K."/>
            <person name="de Jong P."/>
            <person name="Grimwood J."/>
            <person name="Chapman J.A."/>
            <person name="Shapiro H."/>
            <person name="Aerts A."/>
            <person name="Otillar R.P."/>
            <person name="Terry A.Y."/>
            <person name="Boore J.L."/>
            <person name="Grigoriev I.V."/>
            <person name="Lindberg D.R."/>
            <person name="Seaver E.C."/>
            <person name="Weisblat D.A."/>
            <person name="Putnam N.H."/>
            <person name="Rokhsar D.S."/>
        </authorList>
    </citation>
    <scope>NUCLEOTIDE SEQUENCE</scope>
    <source>
        <strain evidence="2 4">I ESC-2004</strain>
    </source>
</reference>
<dbReference type="Proteomes" id="UP000014760">
    <property type="component" value="Unassembled WGS sequence"/>
</dbReference>
<evidence type="ECO:0000259" key="1">
    <source>
        <dbReference type="SMART" id="SM00473"/>
    </source>
</evidence>